<protein>
    <submittedName>
        <fullName evidence="2">Uncharacterized protein</fullName>
    </submittedName>
</protein>
<dbReference type="AlphaFoldDB" id="A0A7Z7GE22"/>
<gene>
    <name evidence="2" type="ORF">SAMN04487751_1892</name>
</gene>
<name>A0A7Z7GE22_9MICO</name>
<feature type="compositionally biased region" description="Basic and acidic residues" evidence="1">
    <location>
        <begin position="40"/>
        <end position="49"/>
    </location>
</feature>
<proteinExistence type="predicted"/>
<evidence type="ECO:0000313" key="3">
    <source>
        <dbReference type="Proteomes" id="UP000198702"/>
    </source>
</evidence>
<feature type="compositionally biased region" description="Basic residues" evidence="1">
    <location>
        <begin position="17"/>
        <end position="32"/>
    </location>
</feature>
<organism evidence="2 3">
    <name type="scientific">Microbacterium saccharophilum</name>
    <dbReference type="NCBI Taxonomy" id="1213358"/>
    <lineage>
        <taxon>Bacteria</taxon>
        <taxon>Bacillati</taxon>
        <taxon>Actinomycetota</taxon>
        <taxon>Actinomycetes</taxon>
        <taxon>Micrococcales</taxon>
        <taxon>Microbacteriaceae</taxon>
        <taxon>Microbacterium</taxon>
    </lineage>
</organism>
<feature type="region of interest" description="Disordered" evidence="1">
    <location>
        <begin position="15"/>
        <end position="49"/>
    </location>
</feature>
<evidence type="ECO:0000256" key="1">
    <source>
        <dbReference type="SAM" id="MobiDB-lite"/>
    </source>
</evidence>
<dbReference type="EMBL" id="FOQZ01000002">
    <property type="protein sequence ID" value="SFI49129.1"/>
    <property type="molecule type" value="Genomic_DNA"/>
</dbReference>
<comment type="caution">
    <text evidence="2">The sequence shown here is derived from an EMBL/GenBank/DDBJ whole genome shotgun (WGS) entry which is preliminary data.</text>
</comment>
<reference evidence="2 3" key="1">
    <citation type="submission" date="2016-10" db="EMBL/GenBank/DDBJ databases">
        <authorList>
            <person name="Varghese N."/>
            <person name="Submissions S."/>
        </authorList>
    </citation>
    <scope>NUCLEOTIDE SEQUENCE [LARGE SCALE GENOMIC DNA]</scope>
    <source>
        <strain evidence="2 3">UNC380MFSha3.1</strain>
    </source>
</reference>
<sequence>MMRTCANALRTAMARLRATRRPRRRYHPHRRSTYLPPRDPALRRRDARV</sequence>
<accession>A0A7Z7GE22</accession>
<dbReference type="Proteomes" id="UP000198702">
    <property type="component" value="Unassembled WGS sequence"/>
</dbReference>
<dbReference type="RefSeq" id="WP_155947969.1">
    <property type="nucleotide sequence ID" value="NZ_FOQZ01000002.1"/>
</dbReference>
<evidence type="ECO:0000313" key="2">
    <source>
        <dbReference type="EMBL" id="SFI49129.1"/>
    </source>
</evidence>